<sequence length="94" mass="10420">MLKLEEALVDENDRLLYPPRLLKSTILNNPFSDIIPRIIVQKSEEVKDNSTAKTAGVKTKFAEEVEEGSAILNKKSSGKSKSARDHLPDPKLSS</sequence>
<proteinExistence type="predicted"/>
<feature type="region of interest" description="Disordered" evidence="1">
    <location>
        <begin position="68"/>
        <end position="94"/>
    </location>
</feature>
<keyword evidence="3" id="KW-1185">Reference proteome</keyword>
<organism evidence="2 3">
    <name type="scientific">Eufriesea mexicana</name>
    <dbReference type="NCBI Taxonomy" id="516756"/>
    <lineage>
        <taxon>Eukaryota</taxon>
        <taxon>Metazoa</taxon>
        <taxon>Ecdysozoa</taxon>
        <taxon>Arthropoda</taxon>
        <taxon>Hexapoda</taxon>
        <taxon>Insecta</taxon>
        <taxon>Pterygota</taxon>
        <taxon>Neoptera</taxon>
        <taxon>Endopterygota</taxon>
        <taxon>Hymenoptera</taxon>
        <taxon>Apocrita</taxon>
        <taxon>Aculeata</taxon>
        <taxon>Apoidea</taxon>
        <taxon>Anthophila</taxon>
        <taxon>Apidae</taxon>
        <taxon>Eufriesea</taxon>
    </lineage>
</organism>
<keyword evidence="2" id="KW-0413">Isomerase</keyword>
<evidence type="ECO:0000313" key="3">
    <source>
        <dbReference type="Proteomes" id="UP000250275"/>
    </source>
</evidence>
<accession>A0A310S8Z3</accession>
<gene>
    <name evidence="2" type="ORF">WN48_06256</name>
</gene>
<dbReference type="Proteomes" id="UP000250275">
    <property type="component" value="Unassembled WGS sequence"/>
</dbReference>
<dbReference type="EMBL" id="KQ763839">
    <property type="protein sequence ID" value="OAD54704.1"/>
    <property type="molecule type" value="Genomic_DNA"/>
</dbReference>
<feature type="compositionally biased region" description="Basic and acidic residues" evidence="1">
    <location>
        <begin position="82"/>
        <end position="94"/>
    </location>
</feature>
<protein>
    <submittedName>
        <fullName evidence="2">Peptidyl-prolyl isomerase cwc27</fullName>
    </submittedName>
</protein>
<dbReference type="AlphaFoldDB" id="A0A310S8Z3"/>
<name>A0A310S8Z3_9HYME</name>
<dbReference type="GO" id="GO:0016853">
    <property type="term" value="F:isomerase activity"/>
    <property type="evidence" value="ECO:0007669"/>
    <property type="project" value="UniProtKB-KW"/>
</dbReference>
<reference evidence="2 3" key="1">
    <citation type="submission" date="2015-07" db="EMBL/GenBank/DDBJ databases">
        <title>The genome of Eufriesea mexicana.</title>
        <authorList>
            <person name="Pan H."/>
            <person name="Kapheim K."/>
        </authorList>
    </citation>
    <scope>NUCLEOTIDE SEQUENCE [LARGE SCALE GENOMIC DNA]</scope>
    <source>
        <strain evidence="2">0111107269</strain>
        <tissue evidence="2">Whole body</tissue>
    </source>
</reference>
<evidence type="ECO:0000313" key="2">
    <source>
        <dbReference type="EMBL" id="OAD54704.1"/>
    </source>
</evidence>
<evidence type="ECO:0000256" key="1">
    <source>
        <dbReference type="SAM" id="MobiDB-lite"/>
    </source>
</evidence>